<keyword evidence="3" id="KW-1185">Reference proteome</keyword>
<sequence>MNQRDRHTTRTPRPPIDPAHLVSKLTARDLWVLAMLHEHRVLTTPLLAALAFPTENLARRRLARLHSYGVLDRFRPLLPVGSAPSHWVLARAGATILAAQAETEPRKLGYLPHHTETIAHSLHLTHTLGINEWFTALATTSDTGAGIDGGTAELVSWWSQTRAARRWGDLARPDGYGRYTHATTEATAVLDFFLEYDLATTSLPRIAAKLFGFAELARSTGVVTPVLFWFPSLAREKHARVALRKVWAGLPDPRKVPVATAAAALLDPAALHPGPADRVWIPLGPNPSGRLFLHELAGVWPARTVPPPAPESEQAPHTSGGLVSLPVPPPRCPAPWSADLSAS</sequence>
<dbReference type="Proteomes" id="UP001611415">
    <property type="component" value="Unassembled WGS sequence"/>
</dbReference>
<evidence type="ECO:0000256" key="1">
    <source>
        <dbReference type="SAM" id="MobiDB-lite"/>
    </source>
</evidence>
<comment type="caution">
    <text evidence="2">The sequence shown here is derived from an EMBL/GenBank/DDBJ whole genome shotgun (WGS) entry which is preliminary data.</text>
</comment>
<protein>
    <submittedName>
        <fullName evidence="2">Replication-relaxation family protein</fullName>
    </submittedName>
</protein>
<dbReference type="InterPro" id="IPR025855">
    <property type="entry name" value="Replic_Relax"/>
</dbReference>
<accession>A0ABW7WW70</accession>
<dbReference type="EMBL" id="JBIRYO010000003">
    <property type="protein sequence ID" value="MFI2473068.1"/>
    <property type="molecule type" value="Genomic_DNA"/>
</dbReference>
<proteinExistence type="predicted"/>
<evidence type="ECO:0000313" key="2">
    <source>
        <dbReference type="EMBL" id="MFI2473068.1"/>
    </source>
</evidence>
<feature type="region of interest" description="Disordered" evidence="1">
    <location>
        <begin position="304"/>
        <end position="343"/>
    </location>
</feature>
<name>A0ABW7WW70_9NOCA</name>
<dbReference type="Pfam" id="PF13814">
    <property type="entry name" value="Replic_Relax"/>
    <property type="match status" value="1"/>
</dbReference>
<evidence type="ECO:0000313" key="3">
    <source>
        <dbReference type="Proteomes" id="UP001611415"/>
    </source>
</evidence>
<gene>
    <name evidence="2" type="ORF">ACH49W_06780</name>
</gene>
<dbReference type="RefSeq" id="WP_397091593.1">
    <property type="nucleotide sequence ID" value="NZ_JBIRYO010000003.1"/>
</dbReference>
<reference evidence="2 3" key="1">
    <citation type="submission" date="2024-10" db="EMBL/GenBank/DDBJ databases">
        <title>The Natural Products Discovery Center: Release of the First 8490 Sequenced Strains for Exploring Actinobacteria Biosynthetic Diversity.</title>
        <authorList>
            <person name="Kalkreuter E."/>
            <person name="Kautsar S.A."/>
            <person name="Yang D."/>
            <person name="Bader C.D."/>
            <person name="Teijaro C.N."/>
            <person name="Fluegel L."/>
            <person name="Davis C.M."/>
            <person name="Simpson J.R."/>
            <person name="Lauterbach L."/>
            <person name="Steele A.D."/>
            <person name="Gui C."/>
            <person name="Meng S."/>
            <person name="Li G."/>
            <person name="Viehrig K."/>
            <person name="Ye F."/>
            <person name="Su P."/>
            <person name="Kiefer A.F."/>
            <person name="Nichols A."/>
            <person name="Cepeda A.J."/>
            <person name="Yan W."/>
            <person name="Fan B."/>
            <person name="Jiang Y."/>
            <person name="Adhikari A."/>
            <person name="Zheng C.-J."/>
            <person name="Schuster L."/>
            <person name="Cowan T.M."/>
            <person name="Smanski M.J."/>
            <person name="Chevrette M.G."/>
            <person name="De Carvalho L.P.S."/>
            <person name="Shen B."/>
        </authorList>
    </citation>
    <scope>NUCLEOTIDE SEQUENCE [LARGE SCALE GENOMIC DNA]</scope>
    <source>
        <strain evidence="2 3">NPDC019275</strain>
    </source>
</reference>
<organism evidence="2 3">
    <name type="scientific">Nocardia xishanensis</name>
    <dbReference type="NCBI Taxonomy" id="238964"/>
    <lineage>
        <taxon>Bacteria</taxon>
        <taxon>Bacillati</taxon>
        <taxon>Actinomycetota</taxon>
        <taxon>Actinomycetes</taxon>
        <taxon>Mycobacteriales</taxon>
        <taxon>Nocardiaceae</taxon>
        <taxon>Nocardia</taxon>
    </lineage>
</organism>